<dbReference type="KEGG" id="sna:Snas_5421"/>
<dbReference type="STRING" id="446470.Snas_5421"/>
<organism evidence="2 3">
    <name type="scientific">Stackebrandtia nassauensis (strain DSM 44728 / CIP 108903 / NRRL B-16338 / NBRC 102104 / LLR-40K-21)</name>
    <dbReference type="NCBI Taxonomy" id="446470"/>
    <lineage>
        <taxon>Bacteria</taxon>
        <taxon>Bacillati</taxon>
        <taxon>Actinomycetota</taxon>
        <taxon>Actinomycetes</taxon>
        <taxon>Glycomycetales</taxon>
        <taxon>Glycomycetaceae</taxon>
        <taxon>Stackebrandtia</taxon>
    </lineage>
</organism>
<accession>D3PVT2</accession>
<sequence length="79" mass="8870">MTDTYDLHPEPEEFDDIPVTDDPELNRELLRAVLDGTDPAQIMQRVSKAGIVPPEPGRDDWAFAIIHEGNPETGTVIWD</sequence>
<dbReference type="EMBL" id="CP001778">
    <property type="protein sequence ID" value="ADD45053.1"/>
    <property type="molecule type" value="Genomic_DNA"/>
</dbReference>
<evidence type="ECO:0000313" key="2">
    <source>
        <dbReference type="EMBL" id="ADD45053.1"/>
    </source>
</evidence>
<dbReference type="RefSeq" id="WP_013020624.1">
    <property type="nucleotide sequence ID" value="NC_013947.1"/>
</dbReference>
<evidence type="ECO:0000313" key="3">
    <source>
        <dbReference type="Proteomes" id="UP000000844"/>
    </source>
</evidence>
<name>D3PVT2_STANL</name>
<dbReference type="Proteomes" id="UP000000844">
    <property type="component" value="Chromosome"/>
</dbReference>
<evidence type="ECO:0000256" key="1">
    <source>
        <dbReference type="SAM" id="MobiDB-lite"/>
    </source>
</evidence>
<gene>
    <name evidence="2" type="ordered locus">Snas_5421</name>
</gene>
<feature type="region of interest" description="Disordered" evidence="1">
    <location>
        <begin position="1"/>
        <end position="20"/>
    </location>
</feature>
<dbReference type="AlphaFoldDB" id="D3PVT2"/>
<proteinExistence type="predicted"/>
<protein>
    <submittedName>
        <fullName evidence="2">Uncharacterized protein</fullName>
    </submittedName>
</protein>
<feature type="compositionally biased region" description="Basic and acidic residues" evidence="1">
    <location>
        <begin position="1"/>
        <end position="11"/>
    </location>
</feature>
<reference evidence="2 3" key="1">
    <citation type="journal article" date="2009" name="Stand. Genomic Sci.">
        <title>Complete genome sequence of Stackebrandtia nassauensis type strain (LLR-40K-21).</title>
        <authorList>
            <person name="Munk C."/>
            <person name="Lapidus A."/>
            <person name="Copeland A."/>
            <person name="Jando M."/>
            <person name="Mayilraj S."/>
            <person name="Glavina Del Rio T."/>
            <person name="Nolan M."/>
            <person name="Chen F."/>
            <person name="Lucas S."/>
            <person name="Tice H."/>
            <person name="Cheng J.F."/>
            <person name="Han C."/>
            <person name="Detter J.C."/>
            <person name="Bruce D."/>
            <person name="Goodwin L."/>
            <person name="Chain P."/>
            <person name="Pitluck S."/>
            <person name="Goker M."/>
            <person name="Ovchinikova G."/>
            <person name="Pati A."/>
            <person name="Ivanova N."/>
            <person name="Mavromatis K."/>
            <person name="Chen A."/>
            <person name="Palaniappan K."/>
            <person name="Land M."/>
            <person name="Hauser L."/>
            <person name="Chang Y.J."/>
            <person name="Jeffries C.D."/>
            <person name="Bristow J."/>
            <person name="Eisen J.A."/>
            <person name="Markowitz V."/>
            <person name="Hugenholtz P."/>
            <person name="Kyrpides N.C."/>
            <person name="Klenk H.P."/>
        </authorList>
    </citation>
    <scope>NUCLEOTIDE SEQUENCE [LARGE SCALE GENOMIC DNA]</scope>
    <source>
        <strain evidence="3">DSM 44728 / CIP 108903 / NRRL B-16338 / NBRC 102104 / LLR-40K-21</strain>
    </source>
</reference>
<dbReference type="HOGENOM" id="CLU_2604356_0_0_11"/>
<keyword evidence="3" id="KW-1185">Reference proteome</keyword>